<evidence type="ECO:0000313" key="1">
    <source>
        <dbReference type="EMBL" id="KAF8787544.1"/>
    </source>
</evidence>
<comment type="caution">
    <text evidence="1">The sequence shown here is derived from an EMBL/GenBank/DDBJ whole genome shotgun (WGS) entry which is preliminary data.</text>
</comment>
<dbReference type="Proteomes" id="UP000807504">
    <property type="component" value="Unassembled WGS sequence"/>
</dbReference>
<gene>
    <name evidence="1" type="ORF">HNY73_009127</name>
</gene>
<reference evidence="1" key="1">
    <citation type="journal article" date="2020" name="bioRxiv">
        <title>Chromosome-level reference genome of the European wasp spider Argiope bruennichi: a resource for studies on range expansion and evolutionary adaptation.</title>
        <authorList>
            <person name="Sheffer M.M."/>
            <person name="Hoppe A."/>
            <person name="Krehenwinkel H."/>
            <person name="Uhl G."/>
            <person name="Kuss A.W."/>
            <person name="Jensen L."/>
            <person name="Jensen C."/>
            <person name="Gillespie R.G."/>
            <person name="Hoff K.J."/>
            <person name="Prost S."/>
        </authorList>
    </citation>
    <scope>NUCLEOTIDE SEQUENCE</scope>
</reference>
<evidence type="ECO:0000313" key="2">
    <source>
        <dbReference type="Proteomes" id="UP000807504"/>
    </source>
</evidence>
<name>A0A8T0F8K7_ARGBR</name>
<dbReference type="EMBL" id="JABXBU010000015">
    <property type="protein sequence ID" value="KAF8787544.1"/>
    <property type="molecule type" value="Genomic_DNA"/>
</dbReference>
<dbReference type="AlphaFoldDB" id="A0A8T0F8K7"/>
<keyword evidence="2" id="KW-1185">Reference proteome</keyword>
<proteinExistence type="predicted"/>
<organism evidence="1 2">
    <name type="scientific">Argiope bruennichi</name>
    <name type="common">Wasp spider</name>
    <name type="synonym">Aranea bruennichi</name>
    <dbReference type="NCBI Taxonomy" id="94029"/>
    <lineage>
        <taxon>Eukaryota</taxon>
        <taxon>Metazoa</taxon>
        <taxon>Ecdysozoa</taxon>
        <taxon>Arthropoda</taxon>
        <taxon>Chelicerata</taxon>
        <taxon>Arachnida</taxon>
        <taxon>Araneae</taxon>
        <taxon>Araneomorphae</taxon>
        <taxon>Entelegynae</taxon>
        <taxon>Araneoidea</taxon>
        <taxon>Araneidae</taxon>
        <taxon>Argiope</taxon>
    </lineage>
</organism>
<protein>
    <submittedName>
        <fullName evidence="1">Uncharacterized protein</fullName>
    </submittedName>
</protein>
<reference evidence="1" key="2">
    <citation type="submission" date="2020-06" db="EMBL/GenBank/DDBJ databases">
        <authorList>
            <person name="Sheffer M."/>
        </authorList>
    </citation>
    <scope>NUCLEOTIDE SEQUENCE</scope>
</reference>
<accession>A0A8T0F8K7</accession>
<sequence length="1188" mass="138103">MEGNFLKNHTITAEYRFARDLVAAVIEIRAIYVNNFIISQLDKTFFTVVQRIKIGDIFSKEGPQLEDLIKRYTSGNGRPDYSDKQFLLCVAQFMENYKPELKSEDEFLFVCSRIAYVTACFLKKNAPSDVISVAVDRVYEILFNTFYTTTKTEVKPLFKDTRDRKYHIAYYLIKTLVGMRGVFVPDLELPDSDNLLFTDDHKNKIKELFSTEWSVLDGLTKSFLWEDQKFSYSDETLSRCIDKIVADYGSEQNTEDEFVLVCARVAYAAACCMRENNVSSAAELAVNRIYQMAKNKIHFDKYEGDEDYRFACDLVKSVANMRSNPLAIAEMSHFAHYSFFMIAHRNKIEEFLSNEKSYLNEVVQTFANKDGNMDYNDAQFLQCMDQIAGNYELEYKSKEKLVFICARISYAAACFLRLNKKSNAPGMAIDHMLKIIKDINLLPTSKEEEVLLMHTQDDHYRFAYDLVKTVLELQNVPVCDSDRPDANNFLFTATHRSEIEIFLAKESTRIDEMTDKISNRQGHADYSDSNFLRCMRQIVKEYQHDQERKEEFVYICAKIAYLSACFLKQNFKSNATFLAVNRIYELIKAVNYFSNTTEEQVLILKAQDNHYCFAYNLIKTVFEIIGIPVSPINSPDPDNILLTATDRNEIQEMLTEEWCQLDEMAAKFTSKGGRLDYSDSKFLDCMDHIVQAYQSDQNGEKGYVHVFARIAYTAATFLINNHRSNASFLAANRMYEMSKDSSSKRIEEGWTEEENYDLAYDLLKAALQMSNSIKMETPVSGDSSSMIKDFLAKEWPYLHALVRTFTRRCAGIAFSDFHFLHCVQKIINDYESELTSENGIVRVCARIAYVATCFLRKNKNSNAVDLAVDHVYQMRKKFRQFEEENFFIVDKRDEKHRFAYDLVKTVMELQNTPMNDLELPTPDNPLFTSQHRKKIKKLLRRESSTIDKLVEKLTNIDGNWNYSDGNFLLCMDQIFKDNKYDQVTKDGFVRLCARIAYPASNFVRKNKKSNAITLAVNRIHEMVMDIVYFNKDLEDTRFLEDVKDDKYRFAYDLVKTATELVGLEEQKRKLPNPTNFLFTKQHKDIMIKLFTTEGLELSDLIKMFTYKNRNPDYSDKNFLSCMGYVIEEYKPETYTEEGFILLCSRIAYVAASYLAERCRSHATLLAVNRIHEMVKDVYSRGTLSQSYW</sequence>